<dbReference type="GO" id="GO:0048544">
    <property type="term" value="P:recognition of pollen"/>
    <property type="evidence" value="ECO:0007669"/>
    <property type="project" value="InterPro"/>
</dbReference>
<evidence type="ECO:0000256" key="6">
    <source>
        <dbReference type="ARBA" id="ARBA00022741"/>
    </source>
</evidence>
<dbReference type="SMART" id="SM00473">
    <property type="entry name" value="PAN_AP"/>
    <property type="match status" value="1"/>
</dbReference>
<dbReference type="GO" id="GO:0004674">
    <property type="term" value="F:protein serine/threonine kinase activity"/>
    <property type="evidence" value="ECO:0007669"/>
    <property type="project" value="UniProtKB-KW"/>
</dbReference>
<feature type="chain" id="PRO_5043583914" description="Receptor-like serine/threonine-protein kinase" evidence="15">
    <location>
        <begin position="28"/>
        <end position="819"/>
    </location>
</feature>
<keyword evidence="14" id="KW-1133">Transmembrane helix</keyword>
<comment type="catalytic activity">
    <reaction evidence="12 13">
        <text>L-seryl-[protein] + ATP = O-phospho-L-seryl-[protein] + ADP + H(+)</text>
        <dbReference type="Rhea" id="RHEA:17989"/>
        <dbReference type="Rhea" id="RHEA-COMP:9863"/>
        <dbReference type="Rhea" id="RHEA-COMP:11604"/>
        <dbReference type="ChEBI" id="CHEBI:15378"/>
        <dbReference type="ChEBI" id="CHEBI:29999"/>
        <dbReference type="ChEBI" id="CHEBI:30616"/>
        <dbReference type="ChEBI" id="CHEBI:83421"/>
        <dbReference type="ChEBI" id="CHEBI:456216"/>
        <dbReference type="EC" id="2.7.11.1"/>
    </reaction>
</comment>
<dbReference type="InterPro" id="IPR024171">
    <property type="entry name" value="SRK-like_kinase"/>
</dbReference>
<dbReference type="Proteomes" id="UP001161247">
    <property type="component" value="Chromosome 1"/>
</dbReference>
<dbReference type="Pfam" id="PF01453">
    <property type="entry name" value="B_lectin"/>
    <property type="match status" value="1"/>
</dbReference>
<accession>A0AAV1C6N5</accession>
<dbReference type="PANTHER" id="PTHR27002">
    <property type="entry name" value="RECEPTOR-LIKE SERINE/THREONINE-PROTEIN KINASE SD1-8"/>
    <property type="match status" value="1"/>
</dbReference>
<organism evidence="19 20">
    <name type="scientific">Oldenlandia corymbosa var. corymbosa</name>
    <dbReference type="NCBI Taxonomy" id="529605"/>
    <lineage>
        <taxon>Eukaryota</taxon>
        <taxon>Viridiplantae</taxon>
        <taxon>Streptophyta</taxon>
        <taxon>Embryophyta</taxon>
        <taxon>Tracheophyta</taxon>
        <taxon>Spermatophyta</taxon>
        <taxon>Magnoliopsida</taxon>
        <taxon>eudicotyledons</taxon>
        <taxon>Gunneridae</taxon>
        <taxon>Pentapetalae</taxon>
        <taxon>asterids</taxon>
        <taxon>lamiids</taxon>
        <taxon>Gentianales</taxon>
        <taxon>Rubiaceae</taxon>
        <taxon>Rubioideae</taxon>
        <taxon>Spermacoceae</taxon>
        <taxon>Hedyotis-Oldenlandia complex</taxon>
        <taxon>Oldenlandia</taxon>
    </lineage>
</organism>
<keyword evidence="6 13" id="KW-0547">Nucleotide-binding</keyword>
<proteinExistence type="inferred from homology"/>
<dbReference type="InterPro" id="IPR003609">
    <property type="entry name" value="Pan_app"/>
</dbReference>
<dbReference type="PANTHER" id="PTHR27002:SF1082">
    <property type="entry name" value="OS06G0693000 PROTEIN"/>
    <property type="match status" value="1"/>
</dbReference>
<name>A0AAV1C6N5_OLDCO</name>
<keyword evidence="9" id="KW-1015">Disulfide bond</keyword>
<dbReference type="InterPro" id="IPR008271">
    <property type="entry name" value="Ser/Thr_kinase_AS"/>
</dbReference>
<dbReference type="PROSITE" id="PS50948">
    <property type="entry name" value="PAN"/>
    <property type="match status" value="1"/>
</dbReference>
<dbReference type="Pfam" id="PF00954">
    <property type="entry name" value="S_locus_glycop"/>
    <property type="match status" value="1"/>
</dbReference>
<keyword evidence="3 13" id="KW-0723">Serine/threonine-protein kinase</keyword>
<evidence type="ECO:0000256" key="1">
    <source>
        <dbReference type="ARBA" id="ARBA00004251"/>
    </source>
</evidence>
<dbReference type="Gene3D" id="1.10.510.10">
    <property type="entry name" value="Transferase(Phosphotransferase) domain 1"/>
    <property type="match status" value="1"/>
</dbReference>
<evidence type="ECO:0000259" key="17">
    <source>
        <dbReference type="PROSITE" id="PS50927"/>
    </source>
</evidence>
<dbReference type="PROSITE" id="PS50011">
    <property type="entry name" value="PROTEIN_KINASE_DOM"/>
    <property type="match status" value="1"/>
</dbReference>
<evidence type="ECO:0000259" key="16">
    <source>
        <dbReference type="PROSITE" id="PS50011"/>
    </source>
</evidence>
<keyword evidence="8 13" id="KW-0067">ATP-binding</keyword>
<dbReference type="PROSITE" id="PS51257">
    <property type="entry name" value="PROKAR_LIPOPROTEIN"/>
    <property type="match status" value="1"/>
</dbReference>
<protein>
    <recommendedName>
        <fullName evidence="13">Receptor-like serine/threonine-protein kinase</fullName>
        <ecNumber evidence="13">2.7.11.1</ecNumber>
    </recommendedName>
</protein>
<feature type="domain" description="Protein kinase" evidence="16">
    <location>
        <begin position="504"/>
        <end position="819"/>
    </location>
</feature>
<dbReference type="EC" id="2.7.11.1" evidence="13"/>
<dbReference type="CDD" id="cd01098">
    <property type="entry name" value="PAN_AP_plant"/>
    <property type="match status" value="1"/>
</dbReference>
<sequence length="819" mass="91603">MLKLTLLKPLLLLFALFFLQSCSLCTAADTISIAHPIKDPEEIVSSGQTFKLGFFSPGNISDNRYVGVMMNIPSQTVIWVANRDRPLRDSSGFVTVSEDGNLVVMNGQKQILWSSNVSFPIANSSAQLLDSGDLVLRENSNGRILWGSFQIPTDSFLQDMRLGGNTNNNIKLTSWRSPTDPSVGNFSFGIDPLRMPEFFIWNGSKPYWRSGPWNGNVYIGVPGMSSGYQNRFELVNDKGSVFFTHSFFNDSASMYYVLSSSGILLENILYKGSANSKITWTSLRSECDVYGKCGPFGICDPQHKPICTCLRGFEPTDKEEWDKGNWTGGCSRKAMLQCNMNNSSVHNGKPDGFLKFDNVKVPDFADLVEFLKANTEEQCGNLCMQNCSCVAYSYNRGIGCMHWSNGIIDIQQFSFDGADLYIRLTFSELDHVKGKRKQKAVVASIVSIGSVFIAISAYFVWKCLTKYRGKASRMGVLLDNIDQPKIEELPLYSFETLTKATGNFDLKNKLGEGGFGPVYKGRLLNGQEIAVKRLSSSSTQGIKELTNEVVLISKLQHRNLVRLLGCCFEREEKMLIYEYVPNKSLDVYLSGSQKSELLDWRQRAFIIEGIGRGLLYLHRDSRLKIIHRDLKASNVLLDNELNPRISDFGLARIFGSNQDQANTNKVVGTYGYMAPEYAMGGKFSEKSDVYSFGVLLLEIVSGKRNSIYKDENDLSLIGYAWKLWNDNGAIKLLYAPLSDPSMEMEVMRYIHVGLLCVQEMAKDRPNIPTVLSMLNSEISELPPPKLPAYTARLCLSNNEFSQLSLDSVNDVTITSVQGR</sequence>
<dbReference type="GO" id="GO:0005524">
    <property type="term" value="F:ATP binding"/>
    <property type="evidence" value="ECO:0007669"/>
    <property type="project" value="UniProtKB-KW"/>
</dbReference>
<reference evidence="19" key="1">
    <citation type="submission" date="2023-03" db="EMBL/GenBank/DDBJ databases">
        <authorList>
            <person name="Julca I."/>
        </authorList>
    </citation>
    <scope>NUCLEOTIDE SEQUENCE</scope>
</reference>
<evidence type="ECO:0000256" key="5">
    <source>
        <dbReference type="ARBA" id="ARBA00022729"/>
    </source>
</evidence>
<dbReference type="InterPro" id="IPR000719">
    <property type="entry name" value="Prot_kinase_dom"/>
</dbReference>
<dbReference type="PROSITE" id="PS50927">
    <property type="entry name" value="BULB_LECTIN"/>
    <property type="match status" value="1"/>
</dbReference>
<dbReference type="InterPro" id="IPR000858">
    <property type="entry name" value="S_locus_glycoprot_dom"/>
</dbReference>
<dbReference type="AlphaFoldDB" id="A0AAV1C6N5"/>
<dbReference type="FunFam" id="2.90.10.10:FF:000001">
    <property type="entry name" value="G-type lectin S-receptor-like serine/threonine-protein kinase"/>
    <property type="match status" value="1"/>
</dbReference>
<dbReference type="FunFam" id="3.30.200.20:FF:000195">
    <property type="entry name" value="G-type lectin S-receptor-like serine/threonine-protein kinase"/>
    <property type="match status" value="1"/>
</dbReference>
<dbReference type="InterPro" id="IPR036426">
    <property type="entry name" value="Bulb-type_lectin_dom_sf"/>
</dbReference>
<evidence type="ECO:0000256" key="12">
    <source>
        <dbReference type="ARBA" id="ARBA00048679"/>
    </source>
</evidence>
<dbReference type="Gene3D" id="2.90.10.10">
    <property type="entry name" value="Bulb-type lectin domain"/>
    <property type="match status" value="1"/>
</dbReference>
<evidence type="ECO:0000256" key="10">
    <source>
        <dbReference type="ARBA" id="ARBA00023180"/>
    </source>
</evidence>
<dbReference type="GO" id="GO:0005886">
    <property type="term" value="C:plasma membrane"/>
    <property type="evidence" value="ECO:0007669"/>
    <property type="project" value="UniProtKB-SubCell"/>
</dbReference>
<comment type="subcellular location">
    <subcellularLocation>
        <location evidence="1">Cell membrane</location>
        <topology evidence="1">Single-pass type I membrane protein</topology>
    </subcellularLocation>
</comment>
<keyword evidence="20" id="KW-1185">Reference proteome</keyword>
<dbReference type="CDD" id="cd14066">
    <property type="entry name" value="STKc_IRAK"/>
    <property type="match status" value="1"/>
</dbReference>
<dbReference type="SMART" id="SM00108">
    <property type="entry name" value="B_lectin"/>
    <property type="match status" value="1"/>
</dbReference>
<dbReference type="FunFam" id="1.10.510.10:FF:000060">
    <property type="entry name" value="G-type lectin S-receptor-like serine/threonine-protein kinase"/>
    <property type="match status" value="1"/>
</dbReference>
<keyword evidence="5 15" id="KW-0732">Signal</keyword>
<dbReference type="SMART" id="SM00220">
    <property type="entry name" value="S_TKc"/>
    <property type="match status" value="1"/>
</dbReference>
<evidence type="ECO:0000313" key="20">
    <source>
        <dbReference type="Proteomes" id="UP001161247"/>
    </source>
</evidence>
<dbReference type="PROSITE" id="PS00108">
    <property type="entry name" value="PROTEIN_KINASE_ST"/>
    <property type="match status" value="1"/>
</dbReference>
<dbReference type="Pfam" id="PF07714">
    <property type="entry name" value="PK_Tyr_Ser-Thr"/>
    <property type="match status" value="1"/>
</dbReference>
<keyword evidence="14" id="KW-0812">Transmembrane</keyword>
<dbReference type="SUPFAM" id="SSF56112">
    <property type="entry name" value="Protein kinase-like (PK-like)"/>
    <property type="match status" value="1"/>
</dbReference>
<evidence type="ECO:0000256" key="13">
    <source>
        <dbReference type="PIRNR" id="PIRNR000641"/>
    </source>
</evidence>
<dbReference type="SUPFAM" id="SSF51110">
    <property type="entry name" value="alpha-D-mannose-specific plant lectins"/>
    <property type="match status" value="1"/>
</dbReference>
<keyword evidence="2" id="KW-1003">Cell membrane</keyword>
<evidence type="ECO:0000256" key="9">
    <source>
        <dbReference type="ARBA" id="ARBA00023157"/>
    </source>
</evidence>
<evidence type="ECO:0000256" key="8">
    <source>
        <dbReference type="ARBA" id="ARBA00022840"/>
    </source>
</evidence>
<feature type="domain" description="Bulb-type lectin" evidence="17">
    <location>
        <begin position="28"/>
        <end position="149"/>
    </location>
</feature>
<evidence type="ECO:0000256" key="2">
    <source>
        <dbReference type="ARBA" id="ARBA00022475"/>
    </source>
</evidence>
<keyword evidence="10" id="KW-0325">Glycoprotein</keyword>
<evidence type="ECO:0000313" key="19">
    <source>
        <dbReference type="EMBL" id="CAI9090996.1"/>
    </source>
</evidence>
<dbReference type="CDD" id="cd00028">
    <property type="entry name" value="B_lectin"/>
    <property type="match status" value="1"/>
</dbReference>
<evidence type="ECO:0000256" key="3">
    <source>
        <dbReference type="ARBA" id="ARBA00022527"/>
    </source>
</evidence>
<gene>
    <name evidence="19" type="ORF">OLC1_LOCUS3030</name>
</gene>
<comment type="catalytic activity">
    <reaction evidence="11 13">
        <text>L-threonyl-[protein] + ATP = O-phospho-L-threonyl-[protein] + ADP + H(+)</text>
        <dbReference type="Rhea" id="RHEA:46608"/>
        <dbReference type="Rhea" id="RHEA-COMP:11060"/>
        <dbReference type="Rhea" id="RHEA-COMP:11605"/>
        <dbReference type="ChEBI" id="CHEBI:15378"/>
        <dbReference type="ChEBI" id="CHEBI:30013"/>
        <dbReference type="ChEBI" id="CHEBI:30616"/>
        <dbReference type="ChEBI" id="CHEBI:61977"/>
        <dbReference type="ChEBI" id="CHEBI:456216"/>
        <dbReference type="EC" id="2.7.11.1"/>
    </reaction>
</comment>
<dbReference type="InterPro" id="IPR001245">
    <property type="entry name" value="Ser-Thr/Tyr_kinase_cat_dom"/>
</dbReference>
<evidence type="ECO:0000256" key="4">
    <source>
        <dbReference type="ARBA" id="ARBA00022679"/>
    </source>
</evidence>
<dbReference type="Pfam" id="PF08276">
    <property type="entry name" value="PAN_2"/>
    <property type="match status" value="1"/>
</dbReference>
<dbReference type="EMBL" id="OX459118">
    <property type="protein sequence ID" value="CAI9090996.1"/>
    <property type="molecule type" value="Genomic_DNA"/>
</dbReference>
<keyword evidence="14" id="KW-0472">Membrane</keyword>
<dbReference type="Gene3D" id="3.30.200.20">
    <property type="entry name" value="Phosphorylase Kinase, domain 1"/>
    <property type="match status" value="1"/>
</dbReference>
<evidence type="ECO:0000256" key="15">
    <source>
        <dbReference type="SAM" id="SignalP"/>
    </source>
</evidence>
<keyword evidence="7 13" id="KW-0418">Kinase</keyword>
<dbReference type="PIRSF" id="PIRSF000641">
    <property type="entry name" value="SRK"/>
    <property type="match status" value="1"/>
</dbReference>
<evidence type="ECO:0000256" key="7">
    <source>
        <dbReference type="ARBA" id="ARBA00022777"/>
    </source>
</evidence>
<feature type="domain" description="Apple" evidence="18">
    <location>
        <begin position="338"/>
        <end position="425"/>
    </location>
</feature>
<evidence type="ECO:0000256" key="14">
    <source>
        <dbReference type="SAM" id="Phobius"/>
    </source>
</evidence>
<evidence type="ECO:0000259" key="18">
    <source>
        <dbReference type="PROSITE" id="PS50948"/>
    </source>
</evidence>
<dbReference type="InterPro" id="IPR001480">
    <property type="entry name" value="Bulb-type_lectin_dom"/>
</dbReference>
<comment type="similarity">
    <text evidence="13">Belongs to the protein kinase superfamily. Ser/Thr protein kinase family.</text>
</comment>
<evidence type="ECO:0000256" key="11">
    <source>
        <dbReference type="ARBA" id="ARBA00047899"/>
    </source>
</evidence>
<feature type="signal peptide" evidence="15">
    <location>
        <begin position="1"/>
        <end position="27"/>
    </location>
</feature>
<dbReference type="InterPro" id="IPR011009">
    <property type="entry name" value="Kinase-like_dom_sf"/>
</dbReference>
<feature type="transmembrane region" description="Helical" evidence="14">
    <location>
        <begin position="440"/>
        <end position="461"/>
    </location>
</feature>
<keyword evidence="4 13" id="KW-0808">Transferase</keyword>